<dbReference type="AlphaFoldDB" id="A0AAV7VMB7"/>
<gene>
    <name evidence="1" type="ORF">NDU88_005660</name>
</gene>
<accession>A0AAV7VMB7</accession>
<dbReference type="EMBL" id="JANPWB010000003">
    <property type="protein sequence ID" value="KAJ1201856.1"/>
    <property type="molecule type" value="Genomic_DNA"/>
</dbReference>
<keyword evidence="2" id="KW-1185">Reference proteome</keyword>
<name>A0AAV7VMB7_PLEWA</name>
<evidence type="ECO:0000313" key="2">
    <source>
        <dbReference type="Proteomes" id="UP001066276"/>
    </source>
</evidence>
<dbReference type="Proteomes" id="UP001066276">
    <property type="component" value="Chromosome 2_1"/>
</dbReference>
<protein>
    <submittedName>
        <fullName evidence="1">Uncharacterized protein</fullName>
    </submittedName>
</protein>
<organism evidence="1 2">
    <name type="scientific">Pleurodeles waltl</name>
    <name type="common">Iberian ribbed newt</name>
    <dbReference type="NCBI Taxonomy" id="8319"/>
    <lineage>
        <taxon>Eukaryota</taxon>
        <taxon>Metazoa</taxon>
        <taxon>Chordata</taxon>
        <taxon>Craniata</taxon>
        <taxon>Vertebrata</taxon>
        <taxon>Euteleostomi</taxon>
        <taxon>Amphibia</taxon>
        <taxon>Batrachia</taxon>
        <taxon>Caudata</taxon>
        <taxon>Salamandroidea</taxon>
        <taxon>Salamandridae</taxon>
        <taxon>Pleurodelinae</taxon>
        <taxon>Pleurodeles</taxon>
    </lineage>
</organism>
<comment type="caution">
    <text evidence="1">The sequence shown here is derived from an EMBL/GenBank/DDBJ whole genome shotgun (WGS) entry which is preliminary data.</text>
</comment>
<evidence type="ECO:0000313" key="1">
    <source>
        <dbReference type="EMBL" id="KAJ1201856.1"/>
    </source>
</evidence>
<sequence>MMCTGLELGLASSEFRSRIQETSIEPRALADHAPVSVTVHLGLSRAWGPGWRFCGTSLQSKDMADAVRRAIRDYLDQNDNGLTSLETLWEALKEVIRGGDIHLG</sequence>
<reference evidence="1" key="1">
    <citation type="journal article" date="2022" name="bioRxiv">
        <title>Sequencing and chromosome-scale assembly of the giantPleurodeles waltlgenome.</title>
        <authorList>
            <person name="Brown T."/>
            <person name="Elewa A."/>
            <person name="Iarovenko S."/>
            <person name="Subramanian E."/>
            <person name="Araus A.J."/>
            <person name="Petzold A."/>
            <person name="Susuki M."/>
            <person name="Suzuki K.-i.T."/>
            <person name="Hayashi T."/>
            <person name="Toyoda A."/>
            <person name="Oliveira C."/>
            <person name="Osipova E."/>
            <person name="Leigh N.D."/>
            <person name="Simon A."/>
            <person name="Yun M.H."/>
        </authorList>
    </citation>
    <scope>NUCLEOTIDE SEQUENCE</scope>
    <source>
        <strain evidence="1">20211129_DDA</strain>
        <tissue evidence="1">Liver</tissue>
    </source>
</reference>
<proteinExistence type="predicted"/>